<dbReference type="InterPro" id="IPR051783">
    <property type="entry name" value="NAD(P)-dependent_oxidoreduct"/>
</dbReference>
<sequence length="342" mass="36752">MSQPTPAVAPTQAAAQSVNFATVAPRIHGRLCDDASRASLAPRHPARRLLLIGSGDVARRALPALVRRYRVFAVIRDPGERAALRALGAIPVVADLDDPASLARLAGLAQQVLHLAPPPDSGERDPRTARLLAALGRGKTLPERLVYISTSGVYGDCGGARIDETRPVAPQSARGKRRVDAERQVRAFARRNRVTATLLRVPGIYAADRLPVERLKRGTPALLPGEDGYTNHIHADDLAAACVAALVRGRPGRAVNACDDSQLTMGDWFDAVADAFALPRPPRVSRRDAEQTLSPALLSFMNESRRLSNRRLKRELHLRLRYPTVAEGLAAAVAALAATHGT</sequence>
<gene>
    <name evidence="2" type="ORF">OTERR_29190</name>
</gene>
<dbReference type="KEGG" id="otr:OTERR_29190"/>
<accession>A0A5C1ECL2</accession>
<dbReference type="GO" id="GO:0005737">
    <property type="term" value="C:cytoplasm"/>
    <property type="evidence" value="ECO:0007669"/>
    <property type="project" value="TreeGrafter"/>
</dbReference>
<evidence type="ECO:0000313" key="2">
    <source>
        <dbReference type="EMBL" id="QEL66395.1"/>
    </source>
</evidence>
<protein>
    <submittedName>
        <fullName evidence="2">Putative oxidoreductase protein</fullName>
    </submittedName>
</protein>
<keyword evidence="3" id="KW-1185">Reference proteome</keyword>
<proteinExistence type="predicted"/>
<dbReference type="GO" id="GO:0004029">
    <property type="term" value="F:aldehyde dehydrogenase (NAD+) activity"/>
    <property type="evidence" value="ECO:0007669"/>
    <property type="project" value="TreeGrafter"/>
</dbReference>
<name>A0A5C1ECL2_9RHOO</name>
<dbReference type="AlphaFoldDB" id="A0A5C1ECL2"/>
<dbReference type="Proteomes" id="UP000323671">
    <property type="component" value="Chromosome"/>
</dbReference>
<dbReference type="EMBL" id="CP022579">
    <property type="protein sequence ID" value="QEL66395.1"/>
    <property type="molecule type" value="Genomic_DNA"/>
</dbReference>
<dbReference type="InterPro" id="IPR036291">
    <property type="entry name" value="NAD(P)-bd_dom_sf"/>
</dbReference>
<dbReference type="Gene3D" id="3.40.50.720">
    <property type="entry name" value="NAD(P)-binding Rossmann-like Domain"/>
    <property type="match status" value="1"/>
</dbReference>
<dbReference type="Pfam" id="PF01370">
    <property type="entry name" value="Epimerase"/>
    <property type="match status" value="1"/>
</dbReference>
<evidence type="ECO:0000313" key="3">
    <source>
        <dbReference type="Proteomes" id="UP000323671"/>
    </source>
</evidence>
<dbReference type="PANTHER" id="PTHR48079:SF6">
    <property type="entry name" value="NAD(P)-BINDING DOMAIN-CONTAINING PROTEIN-RELATED"/>
    <property type="match status" value="1"/>
</dbReference>
<dbReference type="PANTHER" id="PTHR48079">
    <property type="entry name" value="PROTEIN YEEZ"/>
    <property type="match status" value="1"/>
</dbReference>
<reference evidence="2 3" key="1">
    <citation type="submission" date="2017-07" db="EMBL/GenBank/DDBJ databases">
        <title>Complete genome sequence of Oryzomicrobium terrae TPP412.</title>
        <authorList>
            <person name="Chiu L.-W."/>
            <person name="Lo K.-J."/>
            <person name="Tsai Y.-M."/>
            <person name="Lin S.-S."/>
            <person name="Kuo C.-H."/>
            <person name="Liu C.-T."/>
        </authorList>
    </citation>
    <scope>NUCLEOTIDE SEQUENCE [LARGE SCALE GENOMIC DNA]</scope>
    <source>
        <strain evidence="2 3">TPP412</strain>
    </source>
</reference>
<evidence type="ECO:0000259" key="1">
    <source>
        <dbReference type="Pfam" id="PF01370"/>
    </source>
</evidence>
<dbReference type="SUPFAM" id="SSF51735">
    <property type="entry name" value="NAD(P)-binding Rossmann-fold domains"/>
    <property type="match status" value="1"/>
</dbReference>
<feature type="domain" description="NAD-dependent epimerase/dehydratase" evidence="1">
    <location>
        <begin position="64"/>
        <end position="257"/>
    </location>
</feature>
<organism evidence="2 3">
    <name type="scientific">Oryzomicrobium terrae</name>
    <dbReference type="NCBI Taxonomy" id="1735038"/>
    <lineage>
        <taxon>Bacteria</taxon>
        <taxon>Pseudomonadati</taxon>
        <taxon>Pseudomonadota</taxon>
        <taxon>Betaproteobacteria</taxon>
        <taxon>Rhodocyclales</taxon>
        <taxon>Rhodocyclaceae</taxon>
        <taxon>Oryzomicrobium</taxon>
    </lineage>
</organism>
<dbReference type="InterPro" id="IPR001509">
    <property type="entry name" value="Epimerase_deHydtase"/>
</dbReference>